<evidence type="ECO:0000256" key="1">
    <source>
        <dbReference type="SAM" id="Phobius"/>
    </source>
</evidence>
<dbReference type="AlphaFoldDB" id="A0A5B8XTR2"/>
<dbReference type="RefSeq" id="WP_146962535.1">
    <property type="nucleotide sequence ID" value="NZ_CP042467.1"/>
</dbReference>
<reference evidence="2 3" key="1">
    <citation type="submission" date="2019-08" db="EMBL/GenBank/DDBJ databases">
        <authorList>
            <person name="Liang Q."/>
        </authorList>
    </citation>
    <scope>NUCLEOTIDE SEQUENCE [LARGE SCALE GENOMIC DNA]</scope>
    <source>
        <strain evidence="2 3">V1718</strain>
    </source>
</reference>
<evidence type="ECO:0000313" key="3">
    <source>
        <dbReference type="Proteomes" id="UP000321595"/>
    </source>
</evidence>
<accession>A0A5B8XTR2</accession>
<dbReference type="KEGG" id="bbae:FRD01_19105"/>
<keyword evidence="1" id="KW-0472">Membrane</keyword>
<organism evidence="2 3">
    <name type="scientific">Microvenator marinus</name>
    <dbReference type="NCBI Taxonomy" id="2600177"/>
    <lineage>
        <taxon>Bacteria</taxon>
        <taxon>Deltaproteobacteria</taxon>
        <taxon>Bradymonadales</taxon>
        <taxon>Microvenatoraceae</taxon>
        <taxon>Microvenator</taxon>
    </lineage>
</organism>
<gene>
    <name evidence="2" type="ORF">FRD01_19105</name>
</gene>
<feature type="transmembrane region" description="Helical" evidence="1">
    <location>
        <begin position="108"/>
        <end position="129"/>
    </location>
</feature>
<keyword evidence="3" id="KW-1185">Reference proteome</keyword>
<feature type="transmembrane region" description="Helical" evidence="1">
    <location>
        <begin position="83"/>
        <end position="101"/>
    </location>
</feature>
<name>A0A5B8XTR2_9DELT</name>
<sequence>MYTRIAIIVAVLISAASFAFFPAQRVAPFDFVTFGVAAAMVFRFPSRWEAEIGPLLQSAIYFGCLLAGFGLGVWVTGNHDLKLGAFGLLPVAIALLGTISPEKPRVKMVAMSLVFLLSISFASLAYIGVHLQPYIDKKFQEAADDIGCAMPEF</sequence>
<keyword evidence="1" id="KW-0812">Transmembrane</keyword>
<dbReference type="Proteomes" id="UP000321595">
    <property type="component" value="Chromosome"/>
</dbReference>
<dbReference type="EMBL" id="CP042467">
    <property type="protein sequence ID" value="QED29302.1"/>
    <property type="molecule type" value="Genomic_DNA"/>
</dbReference>
<keyword evidence="1" id="KW-1133">Transmembrane helix</keyword>
<feature type="transmembrane region" description="Helical" evidence="1">
    <location>
        <begin position="58"/>
        <end position="77"/>
    </location>
</feature>
<proteinExistence type="predicted"/>
<evidence type="ECO:0000313" key="2">
    <source>
        <dbReference type="EMBL" id="QED29302.1"/>
    </source>
</evidence>
<protein>
    <submittedName>
        <fullName evidence="2">Uncharacterized protein</fullName>
    </submittedName>
</protein>